<organism evidence="3">
    <name type="scientific">Thelazia callipaeda</name>
    <name type="common">Oriental eyeworm</name>
    <name type="synonym">Parasitic nematode</name>
    <dbReference type="NCBI Taxonomy" id="103827"/>
    <lineage>
        <taxon>Eukaryota</taxon>
        <taxon>Metazoa</taxon>
        <taxon>Ecdysozoa</taxon>
        <taxon>Nematoda</taxon>
        <taxon>Chromadorea</taxon>
        <taxon>Rhabditida</taxon>
        <taxon>Spirurina</taxon>
        <taxon>Spiruromorpha</taxon>
        <taxon>Thelazioidea</taxon>
        <taxon>Thelaziidae</taxon>
        <taxon>Thelazia</taxon>
    </lineage>
</organism>
<name>A0A0N5DBN7_THECL</name>
<proteinExistence type="predicted"/>
<protein>
    <submittedName>
        <fullName evidence="1 3">Uncharacterized protein</fullName>
    </submittedName>
</protein>
<dbReference type="Proteomes" id="UP000276776">
    <property type="component" value="Unassembled WGS sequence"/>
</dbReference>
<gene>
    <name evidence="1" type="ORF">TCLT_LOCUS10588</name>
</gene>
<evidence type="ECO:0000313" key="3">
    <source>
        <dbReference type="WBParaSite" id="TCLT_0001060401-mRNA-1"/>
    </source>
</evidence>
<accession>A0A0N5DBN7</accession>
<sequence length="232" mass="25318">MRTFWLKFLAQLRTEESEESNSSRCSSSLRAPTAIPNICSNSGTFVSHSDQLRDIDPIISTVSPDPNRNDTTFVCSQSVNNAELSLPFKSATAEALLRSKGVLTSNIFAHPLTLPPAPSSPPAVSVPAIVPVPARALVPESVSIPIRTFPLIANSCQVPHTNSTFPSLLTSVQQHLTFDIPDLRAIDSEDTDSSCQTTPENLRHAPANTINQNRKLIIRFAILKPVFEYDID</sequence>
<dbReference type="WBParaSite" id="TCLT_0001060401-mRNA-1">
    <property type="protein sequence ID" value="TCLT_0001060401-mRNA-1"/>
    <property type="gene ID" value="TCLT_0001060401"/>
</dbReference>
<dbReference type="EMBL" id="UYYF01005196">
    <property type="protein sequence ID" value="VDN08292.1"/>
    <property type="molecule type" value="Genomic_DNA"/>
</dbReference>
<evidence type="ECO:0000313" key="2">
    <source>
        <dbReference type="Proteomes" id="UP000276776"/>
    </source>
</evidence>
<dbReference type="AlphaFoldDB" id="A0A0N5DBN7"/>
<evidence type="ECO:0000313" key="1">
    <source>
        <dbReference type="EMBL" id="VDN08292.1"/>
    </source>
</evidence>
<keyword evidence="2" id="KW-1185">Reference proteome</keyword>
<reference evidence="3" key="1">
    <citation type="submission" date="2017-02" db="UniProtKB">
        <authorList>
            <consortium name="WormBaseParasite"/>
        </authorList>
    </citation>
    <scope>IDENTIFICATION</scope>
</reference>
<reference evidence="1 2" key="2">
    <citation type="submission" date="2018-11" db="EMBL/GenBank/DDBJ databases">
        <authorList>
            <consortium name="Pathogen Informatics"/>
        </authorList>
    </citation>
    <scope>NUCLEOTIDE SEQUENCE [LARGE SCALE GENOMIC DNA]</scope>
</reference>